<accession>Q670M7</accession>
<protein>
    <submittedName>
        <fullName evidence="2">MshI2</fullName>
    </submittedName>
</protein>
<feature type="transmembrane region" description="Helical" evidence="1">
    <location>
        <begin position="21"/>
        <end position="42"/>
    </location>
</feature>
<evidence type="ECO:0000313" key="2">
    <source>
        <dbReference type="EMBL" id="AAU06135.1"/>
    </source>
</evidence>
<organism evidence="2">
    <name type="scientific">Pseudoalteromonas tunicata</name>
    <dbReference type="NCBI Taxonomy" id="314281"/>
    <lineage>
        <taxon>Bacteria</taxon>
        <taxon>Pseudomonadati</taxon>
        <taxon>Pseudomonadota</taxon>
        <taxon>Gammaproteobacteria</taxon>
        <taxon>Alteromonadales</taxon>
        <taxon>Pseudoalteromonadaceae</taxon>
        <taxon>Pseudoalteromonas</taxon>
    </lineage>
</organism>
<keyword evidence="1" id="KW-0472">Membrane</keyword>
<evidence type="ECO:0000256" key="1">
    <source>
        <dbReference type="SAM" id="Phobius"/>
    </source>
</evidence>
<proteinExistence type="predicted"/>
<dbReference type="InterPro" id="IPR007813">
    <property type="entry name" value="PilN"/>
</dbReference>
<gene>
    <name evidence="2" type="primary">mshI2</name>
</gene>
<dbReference type="Pfam" id="PF05137">
    <property type="entry name" value="PilN"/>
    <property type="match status" value="1"/>
</dbReference>
<reference evidence="2" key="1">
    <citation type="submission" date="2004-07" db="EMBL/GenBank/DDBJ databases">
        <authorList>
            <person name="Dalisay-Saludes D."/>
            <person name="James S."/>
            <person name="Kjelleberg S."/>
        </authorList>
    </citation>
    <scope>NUCLEOTIDE SEQUENCE</scope>
</reference>
<dbReference type="AlphaFoldDB" id="Q670M7"/>
<keyword evidence="1" id="KW-1133">Transmembrane helix</keyword>
<keyword evidence="1" id="KW-0812">Transmembrane</keyword>
<reference evidence="2" key="2">
    <citation type="journal article" date="2006" name="Microbiology">
        <title>A mannose-sensitive haemagglutinin (MSHA)-like pilus promotes attachment of Pseudoalteromonas tunicata cells to the surface of the green alga Ulva australis.</title>
        <authorList>
            <person name="Dalisay D.S."/>
            <person name="Webb J.S."/>
            <person name="Scheffel A."/>
            <person name="Svenson C."/>
            <person name="James S."/>
            <person name="Holmstrom C."/>
            <person name="Egan S."/>
            <person name="Kjelleberg S."/>
        </authorList>
    </citation>
    <scope>NUCLEOTIDE SEQUENCE</scope>
</reference>
<name>Q670M7_9GAMM</name>
<dbReference type="EMBL" id="AY695819">
    <property type="protein sequence ID" value="AAU06135.1"/>
    <property type="molecule type" value="Genomic_DNA"/>
</dbReference>
<sequence>MKTRINLYLAELRPKKDPLSLNRVTVFLLTLLLVMVLLSSVLKTKVVAQQKMLQNQQQLVAQQATLTELQTALARKQDKNVLSQQLAQIKAEIQHKQLVMEFISTHEQTILYAEVMEDLARLHDPLIWLTGFKFNNQHIILEGQTDEPAQIPHWLDGLKASSYFSGKLLSEMKFEQRDGVTYFRVASEPVMEAK</sequence>